<protein>
    <submittedName>
        <fullName evidence="3">Prepilin-type cleavage/methylation protein</fullName>
    </submittedName>
</protein>
<comment type="caution">
    <text evidence="3">The sequence shown here is derived from an EMBL/GenBank/DDBJ whole genome shotgun (WGS) entry which is preliminary data.</text>
</comment>
<dbReference type="Pfam" id="PF07963">
    <property type="entry name" value="N_methyl"/>
    <property type="match status" value="1"/>
</dbReference>
<evidence type="ECO:0000313" key="4">
    <source>
        <dbReference type="Proteomes" id="UP000005959"/>
    </source>
</evidence>
<dbReference type="SUPFAM" id="SSF54523">
    <property type="entry name" value="Pili subunits"/>
    <property type="match status" value="1"/>
</dbReference>
<dbReference type="AlphaFoldDB" id="G9Y9R4"/>
<dbReference type="NCBIfam" id="TIGR02532">
    <property type="entry name" value="IV_pilin_GFxxxE"/>
    <property type="match status" value="1"/>
</dbReference>
<gene>
    <name evidence="3" type="ORF">HMPREF0454_03333</name>
</gene>
<name>G9Y9R4_HAFAL</name>
<dbReference type="InterPro" id="IPR045584">
    <property type="entry name" value="Pilin-like"/>
</dbReference>
<organism evidence="3 4">
    <name type="scientific">Hafnia alvei ATCC 51873</name>
    <dbReference type="NCBI Taxonomy" id="1002364"/>
    <lineage>
        <taxon>Bacteria</taxon>
        <taxon>Pseudomonadati</taxon>
        <taxon>Pseudomonadota</taxon>
        <taxon>Gammaproteobacteria</taxon>
        <taxon>Enterobacterales</taxon>
        <taxon>Hafniaceae</taxon>
        <taxon>Hafnia</taxon>
    </lineage>
</organism>
<dbReference type="Proteomes" id="UP000005959">
    <property type="component" value="Unassembled WGS sequence"/>
</dbReference>
<keyword evidence="2" id="KW-1133">Transmembrane helix</keyword>
<dbReference type="GO" id="GO:0016020">
    <property type="term" value="C:membrane"/>
    <property type="evidence" value="ECO:0007669"/>
    <property type="project" value="UniProtKB-SubCell"/>
</dbReference>
<keyword evidence="2" id="KW-0812">Transmembrane</keyword>
<dbReference type="EMBL" id="AGCI01000076">
    <property type="protein sequence ID" value="EHM40495.1"/>
    <property type="molecule type" value="Genomic_DNA"/>
</dbReference>
<keyword evidence="2" id="KW-0472">Membrane</keyword>
<accession>G9Y9R4</accession>
<sequence length="158" mass="17308">MTQEKTMECSRMSGFTLLEMMVVMLLVSSMAVYGLHGFKQQRMALQLEQTSLQLLAFLQQAQQRAFAENSTAQIVVDASQRSVNVKNTARRFTPSTPDISIASQMSKSAGFYGIRNNAMAGHIELSSEAGTVSAIWSAQGRLRLCAQPKRLLGIPSCS</sequence>
<feature type="transmembrane region" description="Helical" evidence="2">
    <location>
        <begin position="12"/>
        <end position="35"/>
    </location>
</feature>
<evidence type="ECO:0000256" key="2">
    <source>
        <dbReference type="SAM" id="Phobius"/>
    </source>
</evidence>
<evidence type="ECO:0000313" key="3">
    <source>
        <dbReference type="EMBL" id="EHM40495.1"/>
    </source>
</evidence>
<dbReference type="PATRIC" id="fig|1002364.3.peg.3022"/>
<reference evidence="3 4" key="1">
    <citation type="submission" date="2011-08" db="EMBL/GenBank/DDBJ databases">
        <authorList>
            <person name="Weinstock G."/>
            <person name="Sodergren E."/>
            <person name="Clifton S."/>
            <person name="Fulton L."/>
            <person name="Fulton B."/>
            <person name="Courtney L."/>
            <person name="Fronick C."/>
            <person name="Harrison M."/>
            <person name="Strong C."/>
            <person name="Farmer C."/>
            <person name="Delahaunty K."/>
            <person name="Markovic C."/>
            <person name="Hall O."/>
            <person name="Minx P."/>
            <person name="Tomlinson C."/>
            <person name="Mitreva M."/>
            <person name="Hou S."/>
            <person name="Chen J."/>
            <person name="Wollam A."/>
            <person name="Pepin K.H."/>
            <person name="Johnson M."/>
            <person name="Bhonagiri V."/>
            <person name="Zhang X."/>
            <person name="Suruliraj S."/>
            <person name="Warren W."/>
            <person name="Chinwalla A."/>
            <person name="Mardis E.R."/>
            <person name="Wilson R.K."/>
        </authorList>
    </citation>
    <scope>NUCLEOTIDE SEQUENCE [LARGE SCALE GENOMIC DNA]</scope>
    <source>
        <strain evidence="3 4">ATCC 51873</strain>
    </source>
</reference>
<proteinExistence type="predicted"/>
<dbReference type="HOGENOM" id="CLU_118590_0_0_6"/>
<dbReference type="InterPro" id="IPR012902">
    <property type="entry name" value="N_methyl_site"/>
</dbReference>
<comment type="subcellular location">
    <subcellularLocation>
        <location evidence="1">Membrane</location>
        <topology evidence="1">Single-pass membrane protein</topology>
    </subcellularLocation>
</comment>
<evidence type="ECO:0000256" key="1">
    <source>
        <dbReference type="ARBA" id="ARBA00004167"/>
    </source>
</evidence>